<accession>A0ABQ8DBU4</accession>
<dbReference type="Proteomes" id="UP000824890">
    <property type="component" value="Unassembled WGS sequence"/>
</dbReference>
<protein>
    <submittedName>
        <fullName evidence="2">Uncharacterized protein</fullName>
    </submittedName>
</protein>
<feature type="compositionally biased region" description="Basic and acidic residues" evidence="1">
    <location>
        <begin position="209"/>
        <end position="218"/>
    </location>
</feature>
<feature type="region of interest" description="Disordered" evidence="1">
    <location>
        <begin position="198"/>
        <end position="218"/>
    </location>
</feature>
<evidence type="ECO:0000313" key="3">
    <source>
        <dbReference type="Proteomes" id="UP000824890"/>
    </source>
</evidence>
<gene>
    <name evidence="2" type="ORF">HID58_018529</name>
</gene>
<feature type="region of interest" description="Disordered" evidence="1">
    <location>
        <begin position="105"/>
        <end position="125"/>
    </location>
</feature>
<comment type="caution">
    <text evidence="2">The sequence shown here is derived from an EMBL/GenBank/DDBJ whole genome shotgun (WGS) entry which is preliminary data.</text>
</comment>
<name>A0ABQ8DBU4_BRANA</name>
<sequence length="218" mass="24706">MTKAGRCSFVVEARLLRFWEAKNVKRGGELMWMDLLMVDVNPFPLLPEICVQKAEAGWAHYVASHEVYTWGWKECIPTGRVFGQVEGYSCEMNISFSAEQDSVETTSENFGDDEHISRGGEMQRRFRDPGSSTILLDYRLYTMVKTKGFSLDLCGCKSLFVQSANTTHMFEPNTNLAAVFTSLSDSDLTFEMNAPSQRTRVGRAVKPTQKLDHDHIIK</sequence>
<dbReference type="EMBL" id="JAGKQM010000005">
    <property type="protein sequence ID" value="KAH0926273.1"/>
    <property type="molecule type" value="Genomic_DNA"/>
</dbReference>
<evidence type="ECO:0000313" key="2">
    <source>
        <dbReference type="EMBL" id="KAH0926273.1"/>
    </source>
</evidence>
<evidence type="ECO:0000256" key="1">
    <source>
        <dbReference type="SAM" id="MobiDB-lite"/>
    </source>
</evidence>
<proteinExistence type="predicted"/>
<organism evidence="2 3">
    <name type="scientific">Brassica napus</name>
    <name type="common">Rape</name>
    <dbReference type="NCBI Taxonomy" id="3708"/>
    <lineage>
        <taxon>Eukaryota</taxon>
        <taxon>Viridiplantae</taxon>
        <taxon>Streptophyta</taxon>
        <taxon>Embryophyta</taxon>
        <taxon>Tracheophyta</taxon>
        <taxon>Spermatophyta</taxon>
        <taxon>Magnoliopsida</taxon>
        <taxon>eudicotyledons</taxon>
        <taxon>Gunneridae</taxon>
        <taxon>Pentapetalae</taxon>
        <taxon>rosids</taxon>
        <taxon>malvids</taxon>
        <taxon>Brassicales</taxon>
        <taxon>Brassicaceae</taxon>
        <taxon>Brassiceae</taxon>
        <taxon>Brassica</taxon>
    </lineage>
</organism>
<feature type="compositionally biased region" description="Basic and acidic residues" evidence="1">
    <location>
        <begin position="112"/>
        <end position="125"/>
    </location>
</feature>
<keyword evidence="3" id="KW-1185">Reference proteome</keyword>
<reference evidence="2 3" key="1">
    <citation type="submission" date="2021-05" db="EMBL/GenBank/DDBJ databases">
        <title>Genome Assembly of Synthetic Allotetraploid Brassica napus Reveals Homoeologous Exchanges between Subgenomes.</title>
        <authorList>
            <person name="Davis J.T."/>
        </authorList>
    </citation>
    <scope>NUCLEOTIDE SEQUENCE [LARGE SCALE GENOMIC DNA]</scope>
    <source>
        <strain evidence="3">cv. Da-Ae</strain>
        <tissue evidence="2">Seedling</tissue>
    </source>
</reference>